<accession>A0A142VBL0</accession>
<keyword evidence="4 9" id="KW-0812">Transmembrane</keyword>
<dbReference type="GO" id="GO:0006605">
    <property type="term" value="P:protein targeting"/>
    <property type="evidence" value="ECO:0007669"/>
    <property type="project" value="UniProtKB-UniRule"/>
</dbReference>
<dbReference type="Pfam" id="PF00584">
    <property type="entry name" value="SecE"/>
    <property type="match status" value="1"/>
</dbReference>
<dbReference type="EMBL" id="CP011127">
    <property type="protein sequence ID" value="AMU86727.1"/>
    <property type="molecule type" value="Genomic_DNA"/>
</dbReference>
<dbReference type="EMBL" id="PHFD01000107">
    <property type="protein sequence ID" value="PKH47511.1"/>
    <property type="molecule type" value="Genomic_DNA"/>
</dbReference>
<feature type="transmembrane region" description="Helical" evidence="9">
    <location>
        <begin position="44"/>
        <end position="66"/>
    </location>
</feature>
<dbReference type="RefSeq" id="WP_011309436.1">
    <property type="nucleotide sequence ID" value="NZ_AP024514.1"/>
</dbReference>
<dbReference type="PANTHER" id="PTHR33910">
    <property type="entry name" value="PROTEIN TRANSLOCASE SUBUNIT SECE"/>
    <property type="match status" value="1"/>
</dbReference>
<sequence>MCPSAQQTAKAAGKKPGFFSNLIAELKKVVWPTRPDVIKLTTMVLVVAITVGIVLGVVDYGFSWFIDNVFVK</sequence>
<comment type="subcellular location">
    <subcellularLocation>
        <location evidence="9">Cell membrane</location>
        <topology evidence="9">Single-pass membrane protein</topology>
    </subcellularLocation>
    <subcellularLocation>
        <location evidence="1">Membrane</location>
    </subcellularLocation>
</comment>
<dbReference type="NCBIfam" id="TIGR00964">
    <property type="entry name" value="secE_bact"/>
    <property type="match status" value="1"/>
</dbReference>
<reference evidence="11 13" key="2">
    <citation type="journal article" date="2017" name="FEMS Microbiol. Ecol.">
        <title>Reconstructed genomes of novel Dehalococcoides mccartyi strains from 1,2,3,4-tetrachlorodibenzo-p-dioxin-dechlorinating enrichment cultures reveal divergent reductive dehalogenase gene profiles.</title>
        <authorList>
            <person name="Dam H.T."/>
            <person name="Vollmers J."/>
            <person name="Kaster A.K."/>
            <person name="Haggblom M.M."/>
        </authorList>
    </citation>
    <scope>NUCLEOTIDE SEQUENCE [LARGE SCALE GENOMIC DNA]</scope>
    <source>
        <strain evidence="11 13">H1-3-2.001</strain>
    </source>
</reference>
<evidence type="ECO:0000313" key="10">
    <source>
        <dbReference type="EMBL" id="AMU86727.1"/>
    </source>
</evidence>
<keyword evidence="7 9" id="KW-0811">Translocation</keyword>
<dbReference type="GO" id="GO:0009306">
    <property type="term" value="P:protein secretion"/>
    <property type="evidence" value="ECO:0007669"/>
    <property type="project" value="UniProtKB-UniRule"/>
</dbReference>
<keyword evidence="6 9" id="KW-1133">Transmembrane helix</keyword>
<keyword evidence="3 9" id="KW-1003">Cell membrane</keyword>
<evidence type="ECO:0000256" key="2">
    <source>
        <dbReference type="ARBA" id="ARBA00022448"/>
    </source>
</evidence>
<dbReference type="GO" id="GO:0065002">
    <property type="term" value="P:intracellular protein transmembrane transport"/>
    <property type="evidence" value="ECO:0007669"/>
    <property type="project" value="UniProtKB-UniRule"/>
</dbReference>
<evidence type="ECO:0000256" key="3">
    <source>
        <dbReference type="ARBA" id="ARBA00022475"/>
    </source>
</evidence>
<evidence type="ECO:0000256" key="1">
    <source>
        <dbReference type="ARBA" id="ARBA00004370"/>
    </source>
</evidence>
<evidence type="ECO:0000313" key="13">
    <source>
        <dbReference type="Proteomes" id="UP000233649"/>
    </source>
</evidence>
<dbReference type="OMA" id="IIIWLAD"/>
<evidence type="ECO:0000256" key="5">
    <source>
        <dbReference type="ARBA" id="ARBA00022927"/>
    </source>
</evidence>
<keyword evidence="5 9" id="KW-0653">Protein transport</keyword>
<dbReference type="PANTHER" id="PTHR33910:SF1">
    <property type="entry name" value="PROTEIN TRANSLOCASE SUBUNIT SECE"/>
    <property type="match status" value="1"/>
</dbReference>
<keyword evidence="2 9" id="KW-0813">Transport</keyword>
<evidence type="ECO:0000256" key="9">
    <source>
        <dbReference type="HAMAP-Rule" id="MF_00422"/>
    </source>
</evidence>
<dbReference type="Proteomes" id="UP000076394">
    <property type="component" value="Chromosome"/>
</dbReference>
<dbReference type="GO" id="GO:0008320">
    <property type="term" value="F:protein transmembrane transporter activity"/>
    <property type="evidence" value="ECO:0007669"/>
    <property type="project" value="UniProtKB-UniRule"/>
</dbReference>
<evidence type="ECO:0000256" key="6">
    <source>
        <dbReference type="ARBA" id="ARBA00022989"/>
    </source>
</evidence>
<dbReference type="Proteomes" id="UP000233649">
    <property type="component" value="Unassembled WGS sequence"/>
</dbReference>
<name>A0A142VBL0_9CHLR</name>
<comment type="function">
    <text evidence="9">Essential subunit of the Sec protein translocation channel SecYEG. Clamps together the 2 halves of SecY. May contact the channel plug during translocation.</text>
</comment>
<evidence type="ECO:0000256" key="4">
    <source>
        <dbReference type="ARBA" id="ARBA00022692"/>
    </source>
</evidence>
<dbReference type="GO" id="GO:0005886">
    <property type="term" value="C:plasma membrane"/>
    <property type="evidence" value="ECO:0007669"/>
    <property type="project" value="UniProtKB-SubCell"/>
</dbReference>
<proteinExistence type="inferred from homology"/>
<dbReference type="HAMAP" id="MF_00422">
    <property type="entry name" value="SecE"/>
    <property type="match status" value="1"/>
</dbReference>
<evidence type="ECO:0000256" key="8">
    <source>
        <dbReference type="ARBA" id="ARBA00023136"/>
    </source>
</evidence>
<comment type="similarity">
    <text evidence="9">Belongs to the SecE/SEC61-gamma family.</text>
</comment>
<dbReference type="OrthoDB" id="9807958at2"/>
<dbReference type="InterPro" id="IPR038379">
    <property type="entry name" value="SecE_sf"/>
</dbReference>
<organism evidence="10 12">
    <name type="scientific">Dehalococcoides mccartyi</name>
    <dbReference type="NCBI Taxonomy" id="61435"/>
    <lineage>
        <taxon>Bacteria</taxon>
        <taxon>Bacillati</taxon>
        <taxon>Chloroflexota</taxon>
        <taxon>Dehalococcoidia</taxon>
        <taxon>Dehalococcoidales</taxon>
        <taxon>Dehalococcoidaceae</taxon>
        <taxon>Dehalococcoides</taxon>
    </lineage>
</organism>
<dbReference type="GO" id="GO:0043952">
    <property type="term" value="P:protein transport by the Sec complex"/>
    <property type="evidence" value="ECO:0007669"/>
    <property type="project" value="UniProtKB-UniRule"/>
</dbReference>
<evidence type="ECO:0000313" key="12">
    <source>
        <dbReference type="Proteomes" id="UP000076394"/>
    </source>
</evidence>
<evidence type="ECO:0000313" key="11">
    <source>
        <dbReference type="EMBL" id="PKH47511.1"/>
    </source>
</evidence>
<protein>
    <recommendedName>
        <fullName evidence="9">Protein translocase subunit SecE</fullName>
    </recommendedName>
</protein>
<dbReference type="AlphaFoldDB" id="A0A142VBL0"/>
<evidence type="ECO:0000256" key="7">
    <source>
        <dbReference type="ARBA" id="ARBA00023010"/>
    </source>
</evidence>
<dbReference type="Gene3D" id="1.20.5.1030">
    <property type="entry name" value="Preprotein translocase secy subunit"/>
    <property type="match status" value="1"/>
</dbReference>
<dbReference type="InterPro" id="IPR001901">
    <property type="entry name" value="Translocase_SecE/Sec61-g"/>
</dbReference>
<dbReference type="PATRIC" id="fig|61435.13.peg.887"/>
<dbReference type="InterPro" id="IPR005807">
    <property type="entry name" value="SecE_bac"/>
</dbReference>
<keyword evidence="8 9" id="KW-0472">Membrane</keyword>
<comment type="subunit">
    <text evidence="9">Component of the Sec protein translocase complex. Heterotrimer consisting of SecY, SecE and SecG subunits. The heterotrimers can form oligomers, although 1 heterotrimer is thought to be able to translocate proteins. Interacts with the ribosome. Interacts with SecDF, and other proteins may be involved. Interacts with SecA.</text>
</comment>
<gene>
    <name evidence="9" type="primary">secE</name>
    <name evidence="11" type="ORF">CVH13_00466</name>
    <name evidence="10" type="ORF">Dm11a5_0901</name>
</gene>
<reference evidence="10 12" key="1">
    <citation type="submission" date="2015-03" db="EMBL/GenBank/DDBJ databases">
        <title>Genomic characterization of Dehalococcoides mccartyi strain 11a5, an unusal plasmid-containing chloroethene dechlorinator.</title>
        <authorList>
            <person name="Zhao S."/>
            <person name="Ding C."/>
            <person name="He J."/>
        </authorList>
    </citation>
    <scope>NUCLEOTIDE SEQUENCE [LARGE SCALE GENOMIC DNA]</scope>
    <source>
        <strain evidence="10 12">11a5</strain>
    </source>
</reference>